<protein>
    <recommendedName>
        <fullName evidence="4">DUF309 domain-containing protein</fullName>
    </recommendedName>
</protein>
<evidence type="ECO:0000256" key="1">
    <source>
        <dbReference type="SAM" id="MobiDB-lite"/>
    </source>
</evidence>
<evidence type="ECO:0000313" key="3">
    <source>
        <dbReference type="Proteomes" id="UP000199051"/>
    </source>
</evidence>
<feature type="compositionally biased region" description="Basic and acidic residues" evidence="1">
    <location>
        <begin position="25"/>
        <end position="49"/>
    </location>
</feature>
<reference evidence="3" key="1">
    <citation type="submission" date="2016-10" db="EMBL/GenBank/DDBJ databases">
        <authorList>
            <person name="Varghese N."/>
            <person name="Submissions S."/>
        </authorList>
    </citation>
    <scope>NUCLEOTIDE SEQUENCE [LARGE SCALE GENOMIC DNA]</scope>
    <source>
        <strain evidence="3">DSM 44260</strain>
    </source>
</reference>
<organism evidence="2 3">
    <name type="scientific">Actinokineospora terrae</name>
    <dbReference type="NCBI Taxonomy" id="155974"/>
    <lineage>
        <taxon>Bacteria</taxon>
        <taxon>Bacillati</taxon>
        <taxon>Actinomycetota</taxon>
        <taxon>Actinomycetes</taxon>
        <taxon>Pseudonocardiales</taxon>
        <taxon>Pseudonocardiaceae</taxon>
        <taxon>Actinokineospora</taxon>
    </lineage>
</organism>
<dbReference type="Proteomes" id="UP000199051">
    <property type="component" value="Unassembled WGS sequence"/>
</dbReference>
<dbReference type="SUPFAM" id="SSF140663">
    <property type="entry name" value="TTHA0068-like"/>
    <property type="match status" value="1"/>
</dbReference>
<dbReference type="Pfam" id="PF03745">
    <property type="entry name" value="DUF309"/>
    <property type="match status" value="1"/>
</dbReference>
<sequence length="186" mass="19651">MCDGPVDGGRRVRKVGVAAVDSDDTGARADRDRDESGHARNERPRDRLGRPLPRGVPGVPRLVEGVTRTPEETLLEAQRLLDSGMPFHAHEVLEDAWKTAPEASRALWKGLAQLAVGVTHAARGNASGAGALLARGAGTIEPYEGGPAHGVDVTALLRWARDHAAALAGGSTEVPVLRLRDRPSTC</sequence>
<name>A0A1H9MCT3_9PSEU</name>
<evidence type="ECO:0000313" key="2">
    <source>
        <dbReference type="EMBL" id="SER21442.1"/>
    </source>
</evidence>
<feature type="region of interest" description="Disordered" evidence="1">
    <location>
        <begin position="1"/>
        <end position="69"/>
    </location>
</feature>
<dbReference type="STRING" id="155974.SAMN04487818_10293"/>
<dbReference type="Gene3D" id="1.10.3450.10">
    <property type="entry name" value="TTHA0068-like"/>
    <property type="match status" value="1"/>
</dbReference>
<keyword evidence="3" id="KW-1185">Reference proteome</keyword>
<accession>A0A1H9MCT3</accession>
<evidence type="ECO:0008006" key="4">
    <source>
        <dbReference type="Google" id="ProtNLM"/>
    </source>
</evidence>
<dbReference type="InterPro" id="IPR023203">
    <property type="entry name" value="TTHA0068_sf"/>
</dbReference>
<feature type="compositionally biased region" description="Low complexity" evidence="1">
    <location>
        <begin position="50"/>
        <end position="63"/>
    </location>
</feature>
<proteinExistence type="predicted"/>
<dbReference type="InterPro" id="IPR005500">
    <property type="entry name" value="DUF309"/>
</dbReference>
<dbReference type="AlphaFoldDB" id="A0A1H9MCT3"/>
<dbReference type="PANTHER" id="PTHR34796">
    <property type="entry name" value="EXPRESSED PROTEIN"/>
    <property type="match status" value="1"/>
</dbReference>
<dbReference type="PANTHER" id="PTHR34796:SF1">
    <property type="entry name" value="EXPRESSED PROTEIN"/>
    <property type="match status" value="1"/>
</dbReference>
<dbReference type="EMBL" id="FOGI01000002">
    <property type="protein sequence ID" value="SER21442.1"/>
    <property type="molecule type" value="Genomic_DNA"/>
</dbReference>
<gene>
    <name evidence="2" type="ORF">SAMN04487818_10293</name>
</gene>